<dbReference type="InParanoid" id="G1XLJ0"/>
<keyword evidence="2" id="KW-1185">Reference proteome</keyword>
<dbReference type="AlphaFoldDB" id="G1XLJ0"/>
<dbReference type="Proteomes" id="UP000008784">
    <property type="component" value="Unassembled WGS sequence"/>
</dbReference>
<evidence type="ECO:0000313" key="2">
    <source>
        <dbReference type="Proteomes" id="UP000008784"/>
    </source>
</evidence>
<protein>
    <submittedName>
        <fullName evidence="1">Uncharacterized protein</fullName>
    </submittedName>
</protein>
<dbReference type="RefSeq" id="XP_011125352.1">
    <property type="nucleotide sequence ID" value="XM_011127050.1"/>
</dbReference>
<comment type="caution">
    <text evidence="1">The sequence shown here is derived from an EMBL/GenBank/DDBJ whole genome shotgun (WGS) entry which is preliminary data.</text>
</comment>
<dbReference type="GeneID" id="22896364"/>
<name>G1XLJ0_ARTOA</name>
<proteinExistence type="predicted"/>
<organism evidence="1 2">
    <name type="scientific">Arthrobotrys oligospora (strain ATCC 24927 / CBS 115.81 / DSM 1491)</name>
    <name type="common">Nematode-trapping fungus</name>
    <name type="synonym">Didymozoophaga oligospora</name>
    <dbReference type="NCBI Taxonomy" id="756982"/>
    <lineage>
        <taxon>Eukaryota</taxon>
        <taxon>Fungi</taxon>
        <taxon>Dikarya</taxon>
        <taxon>Ascomycota</taxon>
        <taxon>Pezizomycotina</taxon>
        <taxon>Orbiliomycetes</taxon>
        <taxon>Orbiliales</taxon>
        <taxon>Orbiliaceae</taxon>
        <taxon>Orbilia</taxon>
        <taxon>Orbilia oligospora</taxon>
    </lineage>
</organism>
<dbReference type="EMBL" id="ADOT01000197">
    <property type="protein sequence ID" value="EGX46003.1"/>
    <property type="molecule type" value="Genomic_DNA"/>
</dbReference>
<sequence length="66" mass="7449">MSAKQRNVEMDGKNLVPVGVTRLDKYNVDKCKKVEGPGSRTHVYFQHASNVNVARDYITKAIEDRA</sequence>
<dbReference type="HOGENOM" id="CLU_2830730_0_0_1"/>
<evidence type="ECO:0000313" key="1">
    <source>
        <dbReference type="EMBL" id="EGX46003.1"/>
    </source>
</evidence>
<accession>G1XLJ0</accession>
<gene>
    <name evidence="1" type="ORF">AOL_s00112g20</name>
</gene>
<reference evidence="1 2" key="1">
    <citation type="journal article" date="2011" name="PLoS Pathog.">
        <title>Genomic and proteomic analyses of the fungus Arthrobotrys oligospora provide insights into nematode-trap formation.</title>
        <authorList>
            <person name="Yang J."/>
            <person name="Wang L."/>
            <person name="Ji X."/>
            <person name="Feng Y."/>
            <person name="Li X."/>
            <person name="Zou C."/>
            <person name="Xu J."/>
            <person name="Ren Y."/>
            <person name="Mi Q."/>
            <person name="Wu J."/>
            <person name="Liu S."/>
            <person name="Liu Y."/>
            <person name="Huang X."/>
            <person name="Wang H."/>
            <person name="Niu X."/>
            <person name="Li J."/>
            <person name="Liang L."/>
            <person name="Luo Y."/>
            <person name="Ji K."/>
            <person name="Zhou W."/>
            <person name="Yu Z."/>
            <person name="Li G."/>
            <person name="Liu Y."/>
            <person name="Li L."/>
            <person name="Qiao M."/>
            <person name="Feng L."/>
            <person name="Zhang K.-Q."/>
        </authorList>
    </citation>
    <scope>NUCLEOTIDE SEQUENCE [LARGE SCALE GENOMIC DNA]</scope>
    <source>
        <strain evidence="2">ATCC 24927 / CBS 115.81 / DSM 1491</strain>
    </source>
</reference>